<feature type="region of interest" description="Disordered" evidence="1">
    <location>
        <begin position="310"/>
        <end position="344"/>
    </location>
</feature>
<feature type="compositionally biased region" description="Gly residues" evidence="1">
    <location>
        <begin position="547"/>
        <end position="577"/>
    </location>
</feature>
<dbReference type="InterPro" id="IPR001202">
    <property type="entry name" value="WW_dom"/>
</dbReference>
<dbReference type="PANTHER" id="PTHR35329">
    <property type="entry name" value="CHITIN SYNTHASE EXPORT CHAPERONE"/>
    <property type="match status" value="1"/>
</dbReference>
<keyword evidence="2" id="KW-1133">Transmembrane helix</keyword>
<dbReference type="SUPFAM" id="SSF51045">
    <property type="entry name" value="WW domain"/>
    <property type="match status" value="1"/>
</dbReference>
<feature type="transmembrane region" description="Helical" evidence="2">
    <location>
        <begin position="149"/>
        <end position="169"/>
    </location>
</feature>
<keyword evidence="5" id="KW-1185">Reference proteome</keyword>
<proteinExistence type="predicted"/>
<feature type="region of interest" description="Disordered" evidence="1">
    <location>
        <begin position="369"/>
        <end position="577"/>
    </location>
</feature>
<dbReference type="Pfam" id="PF12271">
    <property type="entry name" value="Chs7"/>
    <property type="match status" value="1"/>
</dbReference>
<dbReference type="PROSITE" id="PS01159">
    <property type="entry name" value="WW_DOMAIN_1"/>
    <property type="match status" value="1"/>
</dbReference>
<dbReference type="Proteomes" id="UP001465668">
    <property type="component" value="Unassembled WGS sequence"/>
</dbReference>
<dbReference type="PANTHER" id="PTHR35329:SF1">
    <property type="entry name" value="CHITIN SYNTHASE EXPORT CHAPERONE"/>
    <property type="match status" value="1"/>
</dbReference>
<dbReference type="InterPro" id="IPR022057">
    <property type="entry name" value="Chs7"/>
</dbReference>
<feature type="transmembrane region" description="Helical" evidence="2">
    <location>
        <begin position="259"/>
        <end position="280"/>
    </location>
</feature>
<gene>
    <name evidence="4" type="ORF">SCAR479_03891</name>
</gene>
<comment type="caution">
    <text evidence="4">The sequence shown here is derived from an EMBL/GenBank/DDBJ whole genome shotgun (WGS) entry which is preliminary data.</text>
</comment>
<feature type="transmembrane region" description="Helical" evidence="2">
    <location>
        <begin position="192"/>
        <end position="216"/>
    </location>
</feature>
<feature type="compositionally biased region" description="Low complexity" evidence="1">
    <location>
        <begin position="516"/>
        <end position="546"/>
    </location>
</feature>
<keyword evidence="2" id="KW-0812">Transmembrane</keyword>
<evidence type="ECO:0000259" key="3">
    <source>
        <dbReference type="PROSITE" id="PS50020"/>
    </source>
</evidence>
<feature type="domain" description="WW" evidence="3">
    <location>
        <begin position="340"/>
        <end position="374"/>
    </location>
</feature>
<dbReference type="Pfam" id="PF00397">
    <property type="entry name" value="WW"/>
    <property type="match status" value="1"/>
</dbReference>
<evidence type="ECO:0000256" key="1">
    <source>
        <dbReference type="SAM" id="MobiDB-lite"/>
    </source>
</evidence>
<name>A0ABR2Y0J3_9PEZI</name>
<feature type="compositionally biased region" description="Gly residues" evidence="1">
    <location>
        <begin position="617"/>
        <end position="641"/>
    </location>
</feature>
<evidence type="ECO:0000313" key="5">
    <source>
        <dbReference type="Proteomes" id="UP001465668"/>
    </source>
</evidence>
<feature type="compositionally biased region" description="Low complexity" evidence="1">
    <location>
        <begin position="488"/>
        <end position="498"/>
    </location>
</feature>
<feature type="region of interest" description="Disordered" evidence="1">
    <location>
        <begin position="602"/>
        <end position="641"/>
    </location>
</feature>
<dbReference type="CDD" id="cd00201">
    <property type="entry name" value="WW"/>
    <property type="match status" value="1"/>
</dbReference>
<feature type="transmembrane region" description="Helical" evidence="2">
    <location>
        <begin position="53"/>
        <end position="71"/>
    </location>
</feature>
<accession>A0ABR2Y0J3</accession>
<protein>
    <submittedName>
        <fullName evidence="4">Chitin synthase III catalytic subunit</fullName>
    </submittedName>
</protein>
<dbReference type="PROSITE" id="PS50020">
    <property type="entry name" value="WW_DOMAIN_2"/>
    <property type="match status" value="1"/>
</dbReference>
<feature type="transmembrane region" description="Helical" evidence="2">
    <location>
        <begin position="87"/>
        <end position="108"/>
    </location>
</feature>
<feature type="compositionally biased region" description="Low complexity" evidence="1">
    <location>
        <begin position="439"/>
        <end position="449"/>
    </location>
</feature>
<reference evidence="4 5" key="1">
    <citation type="submission" date="2024-02" db="EMBL/GenBank/DDBJ databases">
        <title>First draft genome assembly of two strains of Seiridium cardinale.</title>
        <authorList>
            <person name="Emiliani G."/>
            <person name="Scali E."/>
        </authorList>
    </citation>
    <scope>NUCLEOTIDE SEQUENCE [LARGE SCALE GENOMIC DNA]</scope>
    <source>
        <strain evidence="4 5">BM-138-000479</strain>
    </source>
</reference>
<feature type="transmembrane region" description="Helical" evidence="2">
    <location>
        <begin position="114"/>
        <end position="137"/>
    </location>
</feature>
<dbReference type="EMBL" id="JARVKM010000011">
    <property type="protein sequence ID" value="KAK9779409.1"/>
    <property type="molecule type" value="Genomic_DNA"/>
</dbReference>
<dbReference type="InterPro" id="IPR036020">
    <property type="entry name" value="WW_dom_sf"/>
</dbReference>
<feature type="compositionally biased region" description="Basic and acidic residues" evidence="1">
    <location>
        <begin position="425"/>
        <end position="437"/>
    </location>
</feature>
<feature type="compositionally biased region" description="Gly residues" evidence="1">
    <location>
        <begin position="502"/>
        <end position="515"/>
    </location>
</feature>
<feature type="compositionally biased region" description="Polar residues" evidence="1">
    <location>
        <begin position="310"/>
        <end position="326"/>
    </location>
</feature>
<sequence>MGDTQFGNFEAFCRDSTLPVCNLLSTSHDQNGPWDGCDLNGIPLSGDRHLGNLGSILLCGIAIVLSVLMLLRSERKKAAVGRREMQLFLLGYIIMEICEIFSVGVFPLDSKVRIAFSAIHIGMIIATTWILLLNAVVGYQIIDDGTPMSVGLMVISGAVLLIGTGYIALDTGFQWTHYWDSSYDVQNHNRHIALYVLYQLVPLIFLVAFFVLETILVLRVLGEVRPMAYLVAAAVLFALGQIFNYTISPYICNGTSGKIDGALFETLFTLLSVVTIWIFWSSITEDDWPIATAPAGSEYRRHNFNFDNTNTQHLNPVHPSQSSHSTRMADFEAPSGPPPPRVPEGWVARWNDQYKEWFYVNTYTKKSQWDKPTAPAINPNDDSPAGPPPGYTPGGGHTPSDVKTNPFAADSQRTGGSSHQESEDERLARQLQEEENARGAGSSSGAASSYLNSPAPPQSHSPYPDQLPARPGDVRGSSAGGGGDKAKGFLGKLFGSGKNKMSGGGYGGGGYGGQQQYGSYGSPAPQQGYYNGPPPQQGYYPPQQQGGYYGGPQQGYGGYPQQGGNYGRPQKSGGGGMGMMGGAALGLGAGVLGGALIEHEIDESQQDAYQDGYNDGNDGGDYGGGGGGDYGGGDDFGGGDF</sequence>
<organism evidence="4 5">
    <name type="scientific">Seiridium cardinale</name>
    <dbReference type="NCBI Taxonomy" id="138064"/>
    <lineage>
        <taxon>Eukaryota</taxon>
        <taxon>Fungi</taxon>
        <taxon>Dikarya</taxon>
        <taxon>Ascomycota</taxon>
        <taxon>Pezizomycotina</taxon>
        <taxon>Sordariomycetes</taxon>
        <taxon>Xylariomycetidae</taxon>
        <taxon>Amphisphaeriales</taxon>
        <taxon>Sporocadaceae</taxon>
        <taxon>Seiridium</taxon>
    </lineage>
</organism>
<feature type="transmembrane region" description="Helical" evidence="2">
    <location>
        <begin position="228"/>
        <end position="247"/>
    </location>
</feature>
<evidence type="ECO:0000313" key="4">
    <source>
        <dbReference type="EMBL" id="KAK9779409.1"/>
    </source>
</evidence>
<keyword evidence="2" id="KW-0472">Membrane</keyword>
<dbReference type="SMART" id="SM00456">
    <property type="entry name" value="WW"/>
    <property type="match status" value="1"/>
</dbReference>
<dbReference type="Gene3D" id="2.20.70.10">
    <property type="match status" value="1"/>
</dbReference>
<evidence type="ECO:0000256" key="2">
    <source>
        <dbReference type="SAM" id="Phobius"/>
    </source>
</evidence>